<evidence type="ECO:0000313" key="2">
    <source>
        <dbReference type="Proteomes" id="UP000294881"/>
    </source>
</evidence>
<gene>
    <name evidence="1" type="ORF">EV666_106159</name>
</gene>
<dbReference type="Proteomes" id="UP000294881">
    <property type="component" value="Unassembled WGS sequence"/>
</dbReference>
<comment type="caution">
    <text evidence="1">The sequence shown here is derived from an EMBL/GenBank/DDBJ whole genome shotgun (WGS) entry which is preliminary data.</text>
</comment>
<dbReference type="EMBL" id="SLWL01000006">
    <property type="protein sequence ID" value="TCO13446.1"/>
    <property type="molecule type" value="Genomic_DNA"/>
</dbReference>
<dbReference type="OrthoDB" id="9803913at2"/>
<proteinExistence type="predicted"/>
<accession>A0A4R2GTC2</accession>
<dbReference type="RefSeq" id="WP_132006419.1">
    <property type="nucleotide sequence ID" value="NZ_JBHUNN010000002.1"/>
</dbReference>
<name>A0A4R2GTC2_9HYPH</name>
<organism evidence="1 2">
    <name type="scientific">Camelimonas lactis</name>
    <dbReference type="NCBI Taxonomy" id="659006"/>
    <lineage>
        <taxon>Bacteria</taxon>
        <taxon>Pseudomonadati</taxon>
        <taxon>Pseudomonadota</taxon>
        <taxon>Alphaproteobacteria</taxon>
        <taxon>Hyphomicrobiales</taxon>
        <taxon>Chelatococcaceae</taxon>
        <taxon>Camelimonas</taxon>
    </lineage>
</organism>
<keyword evidence="2" id="KW-1185">Reference proteome</keyword>
<protein>
    <submittedName>
        <fullName evidence="1">Uncharacterized protein</fullName>
    </submittedName>
</protein>
<evidence type="ECO:0000313" key="1">
    <source>
        <dbReference type="EMBL" id="TCO13446.1"/>
    </source>
</evidence>
<reference evidence="1 2" key="1">
    <citation type="submission" date="2019-03" db="EMBL/GenBank/DDBJ databases">
        <title>Genomic Encyclopedia of Type Strains, Phase IV (KMG-IV): sequencing the most valuable type-strain genomes for metagenomic binning, comparative biology and taxonomic classification.</title>
        <authorList>
            <person name="Goeker M."/>
        </authorList>
    </citation>
    <scope>NUCLEOTIDE SEQUENCE [LARGE SCALE GENOMIC DNA]</scope>
    <source>
        <strain evidence="1 2">DSM 22958</strain>
    </source>
</reference>
<dbReference type="AlphaFoldDB" id="A0A4R2GTC2"/>
<sequence>MTIDRTSFKRAITALLDAHATEHPIGHQKDKAARHIIAAPRGKALEIMFQKDPKSPPNIWVMEKAAGPLVGGAIAQKRSPAALLWKKKNKNGELNYGRHSGLKAMPQLAEADLVCFAPASPAEVQAILDQLLIHSASGR</sequence>